<proteinExistence type="predicted"/>
<dbReference type="InterPro" id="IPR011990">
    <property type="entry name" value="TPR-like_helical_dom_sf"/>
</dbReference>
<gene>
    <name evidence="2" type="ORF">HF577_19780</name>
</gene>
<sequence>MQPVTGTGCPSTAVYRGGAVSELGRNLRTAREAAGVSLAALARRTHYSKALLGHLETGVRHVRPEHVTAYARALGVAVDGLYGPPQDPLRVAHKWLVSDSPVTAHNAAGRRVGPSLASELERRVIELRHLDDVVSGADLLPAVRKELSDAEYVVAEASYAEETGRRLLTVVGELAQLAGWVASDAGQYVEAQRVYLSGVSAARSAGDDALAGQLLSSLSYQIANVGDPADAALLARSAVKGAADTSPLVRALLLERVAWAGARCRDRDGARRALDGVDEAYEARSPAVAEPEWVYWLDRREIDVMAGRCLIELGDPAAAEPLLSAAIDAYTPEHAREVALYRTWLAESYARAGEFDVARDVLGKAETAASRLSSARLHLRVQDVARLLPGAA</sequence>
<dbReference type="SMART" id="SM00530">
    <property type="entry name" value="HTH_XRE"/>
    <property type="match status" value="1"/>
</dbReference>
<comment type="caution">
    <text evidence="2">The sequence shown here is derived from an EMBL/GenBank/DDBJ whole genome shotgun (WGS) entry which is preliminary data.</text>
</comment>
<name>A0ABX1RG13_9PSEU</name>
<dbReference type="Proteomes" id="UP001296706">
    <property type="component" value="Unassembled WGS sequence"/>
</dbReference>
<keyword evidence="3" id="KW-1185">Reference proteome</keyword>
<dbReference type="Pfam" id="PF13560">
    <property type="entry name" value="HTH_31"/>
    <property type="match status" value="1"/>
</dbReference>
<dbReference type="EMBL" id="JAAXKY010000065">
    <property type="protein sequence ID" value="NMH79323.1"/>
    <property type="molecule type" value="Genomic_DNA"/>
</dbReference>
<dbReference type="Gene3D" id="1.25.40.10">
    <property type="entry name" value="Tetratricopeptide repeat domain"/>
    <property type="match status" value="1"/>
</dbReference>
<dbReference type="PROSITE" id="PS50943">
    <property type="entry name" value="HTH_CROC1"/>
    <property type="match status" value="1"/>
</dbReference>
<protein>
    <submittedName>
        <fullName evidence="2">Helix-turn-helix domain-containing protein</fullName>
    </submittedName>
</protein>
<dbReference type="Gene3D" id="1.10.260.40">
    <property type="entry name" value="lambda repressor-like DNA-binding domains"/>
    <property type="match status" value="1"/>
</dbReference>
<evidence type="ECO:0000259" key="1">
    <source>
        <dbReference type="PROSITE" id="PS50943"/>
    </source>
</evidence>
<evidence type="ECO:0000313" key="3">
    <source>
        <dbReference type="Proteomes" id="UP001296706"/>
    </source>
</evidence>
<evidence type="ECO:0000313" key="2">
    <source>
        <dbReference type="EMBL" id="NMH79323.1"/>
    </source>
</evidence>
<organism evidence="2 3">
    <name type="scientific">Pseudonocardia xinjiangensis</name>
    <dbReference type="NCBI Taxonomy" id="75289"/>
    <lineage>
        <taxon>Bacteria</taxon>
        <taxon>Bacillati</taxon>
        <taxon>Actinomycetota</taxon>
        <taxon>Actinomycetes</taxon>
        <taxon>Pseudonocardiales</taxon>
        <taxon>Pseudonocardiaceae</taxon>
        <taxon>Pseudonocardia</taxon>
    </lineage>
</organism>
<dbReference type="InterPro" id="IPR001387">
    <property type="entry name" value="Cro/C1-type_HTH"/>
</dbReference>
<dbReference type="SUPFAM" id="SSF48452">
    <property type="entry name" value="TPR-like"/>
    <property type="match status" value="1"/>
</dbReference>
<accession>A0ABX1RG13</accession>
<dbReference type="InterPro" id="IPR010982">
    <property type="entry name" value="Lambda_DNA-bd_dom_sf"/>
</dbReference>
<dbReference type="CDD" id="cd00093">
    <property type="entry name" value="HTH_XRE"/>
    <property type="match status" value="1"/>
</dbReference>
<feature type="domain" description="HTH cro/C1-type" evidence="1">
    <location>
        <begin position="27"/>
        <end position="81"/>
    </location>
</feature>
<dbReference type="SUPFAM" id="SSF47413">
    <property type="entry name" value="lambda repressor-like DNA-binding domains"/>
    <property type="match status" value="1"/>
</dbReference>
<reference evidence="2 3" key="1">
    <citation type="submission" date="2020-04" db="EMBL/GenBank/DDBJ databases">
        <authorList>
            <person name="Klaysubun C."/>
            <person name="Duangmal K."/>
            <person name="Lipun K."/>
        </authorList>
    </citation>
    <scope>NUCLEOTIDE SEQUENCE [LARGE SCALE GENOMIC DNA]</scope>
    <source>
        <strain evidence="2 3">JCM 11839</strain>
    </source>
</reference>